<proteinExistence type="predicted"/>
<evidence type="ECO:0000313" key="2">
    <source>
        <dbReference type="Proteomes" id="UP001420932"/>
    </source>
</evidence>
<dbReference type="AlphaFoldDB" id="A0AAP0KFJ9"/>
<organism evidence="1 2">
    <name type="scientific">Stephania yunnanensis</name>
    <dbReference type="NCBI Taxonomy" id="152371"/>
    <lineage>
        <taxon>Eukaryota</taxon>
        <taxon>Viridiplantae</taxon>
        <taxon>Streptophyta</taxon>
        <taxon>Embryophyta</taxon>
        <taxon>Tracheophyta</taxon>
        <taxon>Spermatophyta</taxon>
        <taxon>Magnoliopsida</taxon>
        <taxon>Ranunculales</taxon>
        <taxon>Menispermaceae</taxon>
        <taxon>Menispermoideae</taxon>
        <taxon>Cissampelideae</taxon>
        <taxon>Stephania</taxon>
    </lineage>
</organism>
<protein>
    <submittedName>
        <fullName evidence="1">Uncharacterized protein</fullName>
    </submittedName>
</protein>
<dbReference type="Proteomes" id="UP001420932">
    <property type="component" value="Unassembled WGS sequence"/>
</dbReference>
<dbReference type="EMBL" id="JBBNAF010000004">
    <property type="protein sequence ID" value="KAK9151130.1"/>
    <property type="molecule type" value="Genomic_DNA"/>
</dbReference>
<keyword evidence="2" id="KW-1185">Reference proteome</keyword>
<name>A0AAP0KFJ9_9MAGN</name>
<evidence type="ECO:0000313" key="1">
    <source>
        <dbReference type="EMBL" id="KAK9151130.1"/>
    </source>
</evidence>
<sequence length="214" mass="24610">MFSNVSAKPTFIVWYTMYDHSFKNSNDAKRNTKCVPYYDELCVIFGDDQATGGNAITGNEANIELPYLEEIENCPKGGATNIEMLWIHIVLHSGSVITLVRTPTMLCETRTITSHNLILYFGEENYYEKNFCKDSLCLDVLKICNRFIDVYIVGFKITNEDGMPLRNDKDVMSMMKEHEGFELRKIVVDFPKEERTQKHMDIIFDDVVGKDKCG</sequence>
<reference evidence="1 2" key="1">
    <citation type="submission" date="2024-01" db="EMBL/GenBank/DDBJ databases">
        <title>Genome assemblies of Stephania.</title>
        <authorList>
            <person name="Yang L."/>
        </authorList>
    </citation>
    <scope>NUCLEOTIDE SEQUENCE [LARGE SCALE GENOMIC DNA]</scope>
    <source>
        <strain evidence="1">YNDBR</strain>
        <tissue evidence="1">Leaf</tissue>
    </source>
</reference>
<comment type="caution">
    <text evidence="1">The sequence shown here is derived from an EMBL/GenBank/DDBJ whole genome shotgun (WGS) entry which is preliminary data.</text>
</comment>
<gene>
    <name evidence="1" type="ORF">Syun_009439</name>
</gene>
<accession>A0AAP0KFJ9</accession>